<dbReference type="Pfam" id="PF21530">
    <property type="entry name" value="Pif1_2B_dom"/>
    <property type="match status" value="1"/>
</dbReference>
<dbReference type="GO" id="GO:0004386">
    <property type="term" value="F:helicase activity"/>
    <property type="evidence" value="ECO:0007669"/>
    <property type="project" value="UniProtKB-KW"/>
</dbReference>
<dbReference type="STRING" id="136037.A0A067QJN6"/>
<accession>A0A067QJN6</accession>
<dbReference type="Proteomes" id="UP000027135">
    <property type="component" value="Unassembled WGS sequence"/>
</dbReference>
<organism evidence="2 3">
    <name type="scientific">Zootermopsis nevadensis</name>
    <name type="common">Dampwood termite</name>
    <dbReference type="NCBI Taxonomy" id="136037"/>
    <lineage>
        <taxon>Eukaryota</taxon>
        <taxon>Metazoa</taxon>
        <taxon>Ecdysozoa</taxon>
        <taxon>Arthropoda</taxon>
        <taxon>Hexapoda</taxon>
        <taxon>Insecta</taxon>
        <taxon>Pterygota</taxon>
        <taxon>Neoptera</taxon>
        <taxon>Polyneoptera</taxon>
        <taxon>Dictyoptera</taxon>
        <taxon>Blattodea</taxon>
        <taxon>Blattoidea</taxon>
        <taxon>Termitoidae</taxon>
        <taxon>Termopsidae</taxon>
        <taxon>Zootermopsis</taxon>
    </lineage>
</organism>
<dbReference type="InterPro" id="IPR049163">
    <property type="entry name" value="Pif1-like_2B_dom"/>
</dbReference>
<dbReference type="AlphaFoldDB" id="A0A067QJN6"/>
<dbReference type="PANTHER" id="PTHR47642:SF7">
    <property type="entry name" value="ATP-DEPENDENT DNA HELICASE PIF1"/>
    <property type="match status" value="1"/>
</dbReference>
<evidence type="ECO:0000313" key="2">
    <source>
        <dbReference type="EMBL" id="KDR07846.1"/>
    </source>
</evidence>
<dbReference type="PANTHER" id="PTHR47642">
    <property type="entry name" value="ATP-DEPENDENT DNA HELICASE"/>
    <property type="match status" value="1"/>
</dbReference>
<keyword evidence="2" id="KW-0067">ATP-binding</keyword>
<dbReference type="InParanoid" id="A0A067QJN6"/>
<keyword evidence="2" id="KW-0547">Nucleotide-binding</keyword>
<proteinExistence type="predicted"/>
<feature type="domain" description="DNA helicase Pif1-like 2B" evidence="1">
    <location>
        <begin position="55"/>
        <end position="97"/>
    </location>
</feature>
<gene>
    <name evidence="2" type="ORF">L798_02535</name>
</gene>
<dbReference type="EMBL" id="KK853402">
    <property type="protein sequence ID" value="KDR07846.1"/>
    <property type="molecule type" value="Genomic_DNA"/>
</dbReference>
<dbReference type="eggNOG" id="KOG0987">
    <property type="taxonomic scope" value="Eukaryota"/>
</dbReference>
<dbReference type="Gene3D" id="2.30.30.940">
    <property type="match status" value="1"/>
</dbReference>
<dbReference type="FunFam" id="3.40.50.300:FF:003367">
    <property type="entry name" value="ATP-dependent DNA helicase PIF1"/>
    <property type="match status" value="1"/>
</dbReference>
<evidence type="ECO:0000313" key="3">
    <source>
        <dbReference type="Proteomes" id="UP000027135"/>
    </source>
</evidence>
<dbReference type="SUPFAM" id="SSF52540">
    <property type="entry name" value="P-loop containing nucleoside triphosphate hydrolases"/>
    <property type="match status" value="1"/>
</dbReference>
<keyword evidence="3" id="KW-1185">Reference proteome</keyword>
<dbReference type="CDD" id="cd18809">
    <property type="entry name" value="SF1_C_RecD"/>
    <property type="match status" value="1"/>
</dbReference>
<protein>
    <submittedName>
        <fullName evidence="2">ATP-dependent DNA helicase PIF1</fullName>
    </submittedName>
</protein>
<sequence length="222" mass="24497">MSTMDHKVESGDILATQLCSHTQDANLINTSKLNNLAGASRTFEATDSDLCSTKTLDQMTPVPSSLELKVGAQVMLMKNMNVADGLVNGARGVITSFDDKGLPVVRFCSKREVALKPERWVVKTGGGALLSRKQVPLRLAWAFSIHKAQGLTLDCVEMSLANVFEAGQAYVALSRAKGLDTLRILDFNPKHVWANPDVLDFYEKFRRKLRQTRIVPLGRPRV</sequence>
<keyword evidence="2" id="KW-0347">Helicase</keyword>
<dbReference type="OMA" id="QEMECAI"/>
<evidence type="ECO:0000259" key="1">
    <source>
        <dbReference type="Pfam" id="PF21530"/>
    </source>
</evidence>
<dbReference type="Gene3D" id="3.40.50.300">
    <property type="entry name" value="P-loop containing nucleotide triphosphate hydrolases"/>
    <property type="match status" value="1"/>
</dbReference>
<reference evidence="2 3" key="1">
    <citation type="journal article" date="2014" name="Nat. Commun.">
        <title>Molecular traces of alternative social organization in a termite genome.</title>
        <authorList>
            <person name="Terrapon N."/>
            <person name="Li C."/>
            <person name="Robertson H.M."/>
            <person name="Ji L."/>
            <person name="Meng X."/>
            <person name="Booth W."/>
            <person name="Chen Z."/>
            <person name="Childers C.P."/>
            <person name="Glastad K.M."/>
            <person name="Gokhale K."/>
            <person name="Gowin J."/>
            <person name="Gronenberg W."/>
            <person name="Hermansen R.A."/>
            <person name="Hu H."/>
            <person name="Hunt B.G."/>
            <person name="Huylmans A.K."/>
            <person name="Khalil S.M."/>
            <person name="Mitchell R.D."/>
            <person name="Munoz-Torres M.C."/>
            <person name="Mustard J.A."/>
            <person name="Pan H."/>
            <person name="Reese J.T."/>
            <person name="Scharf M.E."/>
            <person name="Sun F."/>
            <person name="Vogel H."/>
            <person name="Xiao J."/>
            <person name="Yang W."/>
            <person name="Yang Z."/>
            <person name="Yang Z."/>
            <person name="Zhou J."/>
            <person name="Zhu J."/>
            <person name="Brent C.S."/>
            <person name="Elsik C.G."/>
            <person name="Goodisman M.A."/>
            <person name="Liberles D.A."/>
            <person name="Roe R.M."/>
            <person name="Vargo E.L."/>
            <person name="Vilcinskas A."/>
            <person name="Wang J."/>
            <person name="Bornberg-Bauer E."/>
            <person name="Korb J."/>
            <person name="Zhang G."/>
            <person name="Liebig J."/>
        </authorList>
    </citation>
    <scope>NUCLEOTIDE SEQUENCE [LARGE SCALE GENOMIC DNA]</scope>
    <source>
        <tissue evidence="2">Whole organism</tissue>
    </source>
</reference>
<name>A0A067QJN6_ZOONE</name>
<dbReference type="InterPro" id="IPR027417">
    <property type="entry name" value="P-loop_NTPase"/>
</dbReference>
<keyword evidence="2" id="KW-0378">Hydrolase</keyword>
<dbReference type="InterPro" id="IPR051055">
    <property type="entry name" value="PIF1_helicase"/>
</dbReference>